<dbReference type="GO" id="GO:0008168">
    <property type="term" value="F:methyltransferase activity"/>
    <property type="evidence" value="ECO:0007669"/>
    <property type="project" value="UniProtKB-KW"/>
</dbReference>
<evidence type="ECO:0008006" key="7">
    <source>
        <dbReference type="Google" id="ProtNLM"/>
    </source>
</evidence>
<evidence type="ECO:0000256" key="4">
    <source>
        <dbReference type="SAM" id="MobiDB-lite"/>
    </source>
</evidence>
<evidence type="ECO:0000256" key="2">
    <source>
        <dbReference type="ARBA" id="ARBA00022603"/>
    </source>
</evidence>
<dbReference type="SUPFAM" id="SSF53335">
    <property type="entry name" value="S-adenosyl-L-methionine-dependent methyltransferases"/>
    <property type="match status" value="1"/>
</dbReference>
<dbReference type="Gene3D" id="3.40.50.150">
    <property type="entry name" value="Vaccinia Virus protein VP39"/>
    <property type="match status" value="1"/>
</dbReference>
<evidence type="ECO:0000256" key="3">
    <source>
        <dbReference type="ARBA" id="ARBA00022679"/>
    </source>
</evidence>
<feature type="region of interest" description="Disordered" evidence="4">
    <location>
        <begin position="118"/>
        <end position="143"/>
    </location>
</feature>
<sequence>MPVQPPSFGLQQYWDDRFKSNANPFEWLEAPTSLDPFLVDALNQTNDQSPEILHIGCGTSLLSYHLRAHVNHPEQIHNLDYSEVAIDIGRRREADIFNEEIVGAEEGMKDVVDTKTGTMMETDGTKEPGKPRSQSTSAQDSGRPFMRWSSANLLSHVSLLNNCNPSTYSIIVDKSTTDSIACADDIDVPLPYPIGTSLDASLQITQSTEPVHPVRILAINLAVIAKPKARWIALSYSQERFPFLDGDSSRKTSSNSFSNSVFAELTGFDKESDNNFDHVPLEGIERGLPDPSTLWTLIGKHEIEVPQRVSKNGAFTTNTHMPKVFHWIYVLERTDVEVFVRDN</sequence>
<keyword evidence="3" id="KW-0808">Transferase</keyword>
<dbReference type="EMBL" id="MU005775">
    <property type="protein sequence ID" value="KAF2706647.1"/>
    <property type="molecule type" value="Genomic_DNA"/>
</dbReference>
<dbReference type="PANTHER" id="PTHR12176:SF84">
    <property type="entry name" value="METHYLTRANSFERASE DOMAIN-CONTAINING PROTEIN"/>
    <property type="match status" value="1"/>
</dbReference>
<protein>
    <recommendedName>
        <fullName evidence="7">Methyltransferase domain-containing protein</fullName>
    </recommendedName>
</protein>
<evidence type="ECO:0000313" key="6">
    <source>
        <dbReference type="Proteomes" id="UP000799428"/>
    </source>
</evidence>
<gene>
    <name evidence="5" type="ORF">K504DRAFT_412034</name>
</gene>
<reference evidence="5" key="1">
    <citation type="journal article" date="2020" name="Stud. Mycol.">
        <title>101 Dothideomycetes genomes: a test case for predicting lifestyles and emergence of pathogens.</title>
        <authorList>
            <person name="Haridas S."/>
            <person name="Albert R."/>
            <person name="Binder M."/>
            <person name="Bloem J."/>
            <person name="Labutti K."/>
            <person name="Salamov A."/>
            <person name="Andreopoulos B."/>
            <person name="Baker S."/>
            <person name="Barry K."/>
            <person name="Bills G."/>
            <person name="Bluhm B."/>
            <person name="Cannon C."/>
            <person name="Castanera R."/>
            <person name="Culley D."/>
            <person name="Daum C."/>
            <person name="Ezra D."/>
            <person name="Gonzalez J."/>
            <person name="Henrissat B."/>
            <person name="Kuo A."/>
            <person name="Liang C."/>
            <person name="Lipzen A."/>
            <person name="Lutzoni F."/>
            <person name="Magnuson J."/>
            <person name="Mondo S."/>
            <person name="Nolan M."/>
            <person name="Ohm R."/>
            <person name="Pangilinan J."/>
            <person name="Park H.-J."/>
            <person name="Ramirez L."/>
            <person name="Alfaro M."/>
            <person name="Sun H."/>
            <person name="Tritt A."/>
            <person name="Yoshinaga Y."/>
            <person name="Zwiers L.-H."/>
            <person name="Turgeon B."/>
            <person name="Goodwin S."/>
            <person name="Spatafora J."/>
            <person name="Crous P."/>
            <person name="Grigoriev I."/>
        </authorList>
    </citation>
    <scope>NUCLEOTIDE SEQUENCE</scope>
    <source>
        <strain evidence="5">CBS 279.74</strain>
    </source>
</reference>
<dbReference type="OrthoDB" id="411785at2759"/>
<dbReference type="CDD" id="cd02440">
    <property type="entry name" value="AdoMet_MTases"/>
    <property type="match status" value="1"/>
</dbReference>
<evidence type="ECO:0000313" key="5">
    <source>
        <dbReference type="EMBL" id="KAF2706647.1"/>
    </source>
</evidence>
<organism evidence="5 6">
    <name type="scientific">Pleomassaria siparia CBS 279.74</name>
    <dbReference type="NCBI Taxonomy" id="1314801"/>
    <lineage>
        <taxon>Eukaryota</taxon>
        <taxon>Fungi</taxon>
        <taxon>Dikarya</taxon>
        <taxon>Ascomycota</taxon>
        <taxon>Pezizomycotina</taxon>
        <taxon>Dothideomycetes</taxon>
        <taxon>Pleosporomycetidae</taxon>
        <taxon>Pleosporales</taxon>
        <taxon>Pleomassariaceae</taxon>
        <taxon>Pleomassaria</taxon>
    </lineage>
</organism>
<name>A0A6G1K2N5_9PLEO</name>
<dbReference type="AlphaFoldDB" id="A0A6G1K2N5"/>
<dbReference type="InterPro" id="IPR029063">
    <property type="entry name" value="SAM-dependent_MTases_sf"/>
</dbReference>
<accession>A0A6G1K2N5</accession>
<dbReference type="InterPro" id="IPR051419">
    <property type="entry name" value="Lys/N-term_MeTrsfase_sf"/>
</dbReference>
<keyword evidence="2" id="KW-0489">Methyltransferase</keyword>
<comment type="similarity">
    <text evidence="1">Belongs to the methyltransferase superfamily.</text>
</comment>
<dbReference type="GO" id="GO:0032259">
    <property type="term" value="P:methylation"/>
    <property type="evidence" value="ECO:0007669"/>
    <property type="project" value="UniProtKB-KW"/>
</dbReference>
<proteinExistence type="inferred from homology"/>
<dbReference type="PANTHER" id="PTHR12176">
    <property type="entry name" value="SAM-DEPENDENT METHYLTRANSFERASE SUPERFAMILY PROTEIN"/>
    <property type="match status" value="1"/>
</dbReference>
<dbReference type="Proteomes" id="UP000799428">
    <property type="component" value="Unassembled WGS sequence"/>
</dbReference>
<keyword evidence="6" id="KW-1185">Reference proteome</keyword>
<evidence type="ECO:0000256" key="1">
    <source>
        <dbReference type="ARBA" id="ARBA00008361"/>
    </source>
</evidence>